<reference evidence="3" key="1">
    <citation type="journal article" date="2019" name="Int. J. Syst. Evol. Microbiol.">
        <title>The Global Catalogue of Microorganisms (GCM) 10K type strain sequencing project: providing services to taxonomists for standard genome sequencing and annotation.</title>
        <authorList>
            <consortium name="The Broad Institute Genomics Platform"/>
            <consortium name="The Broad Institute Genome Sequencing Center for Infectious Disease"/>
            <person name="Wu L."/>
            <person name="Ma J."/>
        </authorList>
    </citation>
    <scope>NUCLEOTIDE SEQUENCE [LARGE SCALE GENOMIC DNA]</scope>
    <source>
        <strain evidence="3">JCM 10671</strain>
    </source>
</reference>
<dbReference type="PANTHER" id="PTHR34203:SF15">
    <property type="entry name" value="SLL1173 PROTEIN"/>
    <property type="match status" value="1"/>
</dbReference>
<protein>
    <recommendedName>
        <fullName evidence="1">Methyltransferase FkbM domain-containing protein</fullName>
    </recommendedName>
</protein>
<evidence type="ECO:0000259" key="1">
    <source>
        <dbReference type="Pfam" id="PF05050"/>
    </source>
</evidence>
<name>A0ABP3SF17_9ACTN</name>
<proteinExistence type="predicted"/>
<dbReference type="PANTHER" id="PTHR34203">
    <property type="entry name" value="METHYLTRANSFERASE, FKBM FAMILY PROTEIN"/>
    <property type="match status" value="1"/>
</dbReference>
<keyword evidence="3" id="KW-1185">Reference proteome</keyword>
<organism evidence="2 3">
    <name type="scientific">Sporichthya brevicatena</name>
    <dbReference type="NCBI Taxonomy" id="171442"/>
    <lineage>
        <taxon>Bacteria</taxon>
        <taxon>Bacillati</taxon>
        <taxon>Actinomycetota</taxon>
        <taxon>Actinomycetes</taxon>
        <taxon>Sporichthyales</taxon>
        <taxon>Sporichthyaceae</taxon>
        <taxon>Sporichthya</taxon>
    </lineage>
</organism>
<dbReference type="EMBL" id="BAAAHE010000036">
    <property type="protein sequence ID" value="GAA0629536.1"/>
    <property type="molecule type" value="Genomic_DNA"/>
</dbReference>
<comment type="caution">
    <text evidence="2">The sequence shown here is derived from an EMBL/GenBank/DDBJ whole genome shotgun (WGS) entry which is preliminary data.</text>
</comment>
<dbReference type="Gene3D" id="3.40.50.150">
    <property type="entry name" value="Vaccinia Virus protein VP39"/>
    <property type="match status" value="1"/>
</dbReference>
<dbReference type="SUPFAM" id="SSF53335">
    <property type="entry name" value="S-adenosyl-L-methionine-dependent methyltransferases"/>
    <property type="match status" value="1"/>
</dbReference>
<evidence type="ECO:0000313" key="3">
    <source>
        <dbReference type="Proteomes" id="UP001500957"/>
    </source>
</evidence>
<dbReference type="InterPro" id="IPR052514">
    <property type="entry name" value="SAM-dependent_MTase"/>
</dbReference>
<sequence>MSLPKQLRGAYVLARRDGGRAVVDELRRRAALTIYPDVLAAADRARRAERQARAVTRRDRQAPAKPAAVIPTATDVALDQAIAFFARRERTYEALANAVSPYLDRSGTVLDVGANIGYFVTTLERVLGFRGTAHLFEPVEHLAGLSEQYLASAGFAWTVYRVGLGDADVETEIHISANGNLGWNTLVSEQAQPDMRRQPVSIRRFDGLGIEERPSLIKIDVEGAEYRVLQGLLPSLEKWDPKPVILCEIGWGCHHPAWEEEVAMFRALEQIGYRTLNLAGEPVEVSNIDRTTDVLFVPSSVPN</sequence>
<dbReference type="NCBIfam" id="TIGR01444">
    <property type="entry name" value="fkbM_fam"/>
    <property type="match status" value="1"/>
</dbReference>
<gene>
    <name evidence="2" type="ORF">GCM10009547_36500</name>
</gene>
<dbReference type="InterPro" id="IPR029063">
    <property type="entry name" value="SAM-dependent_MTases_sf"/>
</dbReference>
<feature type="domain" description="Methyltransferase FkbM" evidence="1">
    <location>
        <begin position="111"/>
        <end position="274"/>
    </location>
</feature>
<accession>A0ABP3SF17</accession>
<dbReference type="InterPro" id="IPR006342">
    <property type="entry name" value="FkbM_mtfrase"/>
</dbReference>
<evidence type="ECO:0000313" key="2">
    <source>
        <dbReference type="EMBL" id="GAA0629536.1"/>
    </source>
</evidence>
<dbReference type="Pfam" id="PF05050">
    <property type="entry name" value="Methyltransf_21"/>
    <property type="match status" value="1"/>
</dbReference>
<dbReference type="Proteomes" id="UP001500957">
    <property type="component" value="Unassembled WGS sequence"/>
</dbReference>